<evidence type="ECO:0000313" key="1">
    <source>
        <dbReference type="EMBL" id="KGR89214.1"/>
    </source>
</evidence>
<dbReference type="Gene3D" id="3.30.2220.30">
    <property type="match status" value="1"/>
</dbReference>
<name>A0ABR4Y4U0_9BACI</name>
<dbReference type="Proteomes" id="UP000030487">
    <property type="component" value="Unassembled WGS sequence"/>
</dbReference>
<proteinExistence type="predicted"/>
<dbReference type="EMBL" id="JPVR01000050">
    <property type="protein sequence ID" value="KGR89214.1"/>
    <property type="molecule type" value="Genomic_DNA"/>
</dbReference>
<accession>A0ABR4Y4U0</accession>
<gene>
    <name evidence="1" type="ORF">CD31_01220</name>
</gene>
<dbReference type="RefSeq" id="WP_036075119.1">
    <property type="nucleotide sequence ID" value="NZ_AVCW01000032.1"/>
</dbReference>
<comment type="caution">
    <text evidence="1">The sequence shown here is derived from an EMBL/GenBank/DDBJ whole genome shotgun (WGS) entry which is preliminary data.</text>
</comment>
<sequence>MSNFKAFMKENVRQADPVELKLERFTESIKLRPLTSAESDLINDRCFKNKPGRKGRQERVFDPVAYNRGISVASIIYPDLNDTELQKSYGVKGAEQLFGAMFWVGEASQISEKVSEISGLDHALEDEIEEAKN</sequence>
<evidence type="ECO:0008006" key="3">
    <source>
        <dbReference type="Google" id="ProtNLM"/>
    </source>
</evidence>
<dbReference type="InterPro" id="IPR014986">
    <property type="entry name" value="XkdN-like"/>
</dbReference>
<dbReference type="Pfam" id="PF08890">
    <property type="entry name" value="Phage_TAC_5"/>
    <property type="match status" value="1"/>
</dbReference>
<keyword evidence="2" id="KW-1185">Reference proteome</keyword>
<protein>
    <recommendedName>
        <fullName evidence="3">Phage portal protein</fullName>
    </recommendedName>
</protein>
<reference evidence="1 2" key="1">
    <citation type="submission" date="2014-02" db="EMBL/GenBank/DDBJ databases">
        <title>Draft genome sequence of Lysinibacillus boronitolerans NBRC 103108.</title>
        <authorList>
            <person name="Zhang F."/>
            <person name="Wang G."/>
            <person name="Zhang L."/>
        </authorList>
    </citation>
    <scope>NUCLEOTIDE SEQUENCE [LARGE SCALE GENOMIC DNA]</scope>
    <source>
        <strain evidence="1 2">NBRC 103108</strain>
    </source>
</reference>
<evidence type="ECO:0000313" key="2">
    <source>
        <dbReference type="Proteomes" id="UP000030487"/>
    </source>
</evidence>
<organism evidence="1 2">
    <name type="scientific">Lysinibacillus boronitolerans JCM 21713 = 10a = NBRC 103108</name>
    <dbReference type="NCBI Taxonomy" id="1294264"/>
    <lineage>
        <taxon>Bacteria</taxon>
        <taxon>Bacillati</taxon>
        <taxon>Bacillota</taxon>
        <taxon>Bacilli</taxon>
        <taxon>Bacillales</taxon>
        <taxon>Bacillaceae</taxon>
        <taxon>Lysinibacillus</taxon>
    </lineage>
</organism>
<dbReference type="InterPro" id="IPR038559">
    <property type="entry name" value="XkdN-like_sf"/>
</dbReference>